<sequence length="387" mass="42524">MVSIARKNLFAEKTRFFVSVGGVAFSILLIVFLLGIYNAFNRLLIDYVESFAADLVIAQEGVTDMSHTFSLLDANKMSQVETISGGKVYGLVNRTTNVRVREEDGSKIVDFAGRKKGENKKAKKATITLMGFDTETGVGGPPILLSGTKTPGKREIIVDRVFSKQNGLTIGDSVEVFDEVFTIVGITDKNNMMLYTRAFVDLDEAQEILRQKGRANFILISLTDPSRASEIAEKLESNIPGITAYKKSDFAKSNAKALMDTFVPIIFVITIIGFATGAVVVGLTIYTATMEKIKEYGVLKAIGASRKKLFLIVFEQALWSSIIGYIFGVILAFLVSKLVVDVINMVVEFNLQIYLLAFASSIIMSFVATYIPITRIAKTDPAMVFRS</sequence>
<dbReference type="EMBL" id="LBZA01000009">
    <property type="protein sequence ID" value="KKR64357.1"/>
    <property type="molecule type" value="Genomic_DNA"/>
</dbReference>
<evidence type="ECO:0008006" key="12">
    <source>
        <dbReference type="Google" id="ProtNLM"/>
    </source>
</evidence>
<dbReference type="PANTHER" id="PTHR43738">
    <property type="entry name" value="ABC TRANSPORTER, MEMBRANE PROTEIN"/>
    <property type="match status" value="1"/>
</dbReference>
<evidence type="ECO:0000256" key="4">
    <source>
        <dbReference type="ARBA" id="ARBA00022692"/>
    </source>
</evidence>
<accession>A0A0G0VNL1</accession>
<keyword evidence="6 7" id="KW-0472">Membrane</keyword>
<feature type="transmembrane region" description="Helical" evidence="7">
    <location>
        <begin position="353"/>
        <end position="373"/>
    </location>
</feature>
<feature type="transmembrane region" description="Helical" evidence="7">
    <location>
        <begin position="262"/>
        <end position="288"/>
    </location>
</feature>
<dbReference type="InterPro" id="IPR003838">
    <property type="entry name" value="ABC3_permease_C"/>
</dbReference>
<keyword evidence="2" id="KW-0813">Transport</keyword>
<evidence type="ECO:0000256" key="7">
    <source>
        <dbReference type="SAM" id="Phobius"/>
    </source>
</evidence>
<dbReference type="GO" id="GO:0005886">
    <property type="term" value="C:plasma membrane"/>
    <property type="evidence" value="ECO:0007669"/>
    <property type="project" value="UniProtKB-SubCell"/>
</dbReference>
<evidence type="ECO:0000256" key="5">
    <source>
        <dbReference type="ARBA" id="ARBA00022989"/>
    </source>
</evidence>
<keyword evidence="3" id="KW-1003">Cell membrane</keyword>
<comment type="caution">
    <text evidence="10">The sequence shown here is derived from an EMBL/GenBank/DDBJ whole genome shotgun (WGS) entry which is preliminary data.</text>
</comment>
<evidence type="ECO:0000313" key="10">
    <source>
        <dbReference type="EMBL" id="KKR64357.1"/>
    </source>
</evidence>
<evidence type="ECO:0000256" key="2">
    <source>
        <dbReference type="ARBA" id="ARBA00022448"/>
    </source>
</evidence>
<evidence type="ECO:0000313" key="11">
    <source>
        <dbReference type="Proteomes" id="UP000034293"/>
    </source>
</evidence>
<dbReference type="Proteomes" id="UP000034293">
    <property type="component" value="Unassembled WGS sequence"/>
</dbReference>
<proteinExistence type="predicted"/>
<dbReference type="Pfam" id="PF02687">
    <property type="entry name" value="FtsX"/>
    <property type="match status" value="1"/>
</dbReference>
<feature type="transmembrane region" description="Helical" evidence="7">
    <location>
        <begin position="16"/>
        <end position="40"/>
    </location>
</feature>
<comment type="subcellular location">
    <subcellularLocation>
        <location evidence="1">Cell membrane</location>
        <topology evidence="1">Multi-pass membrane protein</topology>
    </subcellularLocation>
</comment>
<feature type="transmembrane region" description="Helical" evidence="7">
    <location>
        <begin position="309"/>
        <end position="333"/>
    </location>
</feature>
<dbReference type="Pfam" id="PF12704">
    <property type="entry name" value="MacB_PCD"/>
    <property type="match status" value="1"/>
</dbReference>
<dbReference type="PANTHER" id="PTHR43738:SF1">
    <property type="entry name" value="HEMIN TRANSPORT SYSTEM PERMEASE PROTEIN HRTB-RELATED"/>
    <property type="match status" value="1"/>
</dbReference>
<feature type="domain" description="ABC3 transporter permease C-terminal" evidence="8">
    <location>
        <begin position="268"/>
        <end position="381"/>
    </location>
</feature>
<evidence type="ECO:0000259" key="9">
    <source>
        <dbReference type="Pfam" id="PF12704"/>
    </source>
</evidence>
<protein>
    <recommendedName>
        <fullName evidence="12">ABC3 transporter permease protein domain-containing protein</fullName>
    </recommendedName>
</protein>
<gene>
    <name evidence="10" type="ORF">UU02_C0009G0006</name>
</gene>
<keyword evidence="4 7" id="KW-0812">Transmembrane</keyword>
<reference evidence="10 11" key="1">
    <citation type="journal article" date="2015" name="Nature">
        <title>rRNA introns, odd ribosomes, and small enigmatic genomes across a large radiation of phyla.</title>
        <authorList>
            <person name="Brown C.T."/>
            <person name="Hug L.A."/>
            <person name="Thomas B.C."/>
            <person name="Sharon I."/>
            <person name="Castelle C.J."/>
            <person name="Singh A."/>
            <person name="Wilkins M.J."/>
            <person name="Williams K.H."/>
            <person name="Banfield J.F."/>
        </authorList>
    </citation>
    <scope>NUCLEOTIDE SEQUENCE [LARGE SCALE GENOMIC DNA]</scope>
</reference>
<dbReference type="AlphaFoldDB" id="A0A0G0VNL1"/>
<evidence type="ECO:0000256" key="6">
    <source>
        <dbReference type="ARBA" id="ARBA00023136"/>
    </source>
</evidence>
<evidence type="ECO:0000256" key="1">
    <source>
        <dbReference type="ARBA" id="ARBA00004651"/>
    </source>
</evidence>
<dbReference type="InterPro" id="IPR051125">
    <property type="entry name" value="ABC-4/HrtB_transporter"/>
</dbReference>
<organism evidence="10 11">
    <name type="scientific">Candidatus Woesebacteria bacterium GW2011_GWA1_40_43</name>
    <dbReference type="NCBI Taxonomy" id="1618553"/>
    <lineage>
        <taxon>Bacteria</taxon>
        <taxon>Candidatus Woeseibacteriota</taxon>
    </lineage>
</organism>
<name>A0A0G0VNL1_9BACT</name>
<evidence type="ECO:0000256" key="3">
    <source>
        <dbReference type="ARBA" id="ARBA00022475"/>
    </source>
</evidence>
<keyword evidence="5 7" id="KW-1133">Transmembrane helix</keyword>
<dbReference type="InterPro" id="IPR025857">
    <property type="entry name" value="MacB_PCD"/>
</dbReference>
<evidence type="ECO:0000259" key="8">
    <source>
        <dbReference type="Pfam" id="PF02687"/>
    </source>
</evidence>
<feature type="domain" description="MacB-like periplasmic core" evidence="9">
    <location>
        <begin position="17"/>
        <end position="236"/>
    </location>
</feature>